<evidence type="ECO:0000259" key="1">
    <source>
        <dbReference type="Pfam" id="PF00899"/>
    </source>
</evidence>
<comment type="caution">
    <text evidence="2">The sequence shown here is derived from an EMBL/GenBank/DDBJ whole genome shotgun (WGS) entry which is preliminary data.</text>
</comment>
<reference evidence="2 3" key="1">
    <citation type="submission" date="2021-03" db="EMBL/GenBank/DDBJ databases">
        <title>Sequencing the genomes of 1000 actinobacteria strains.</title>
        <authorList>
            <person name="Klenk H.-P."/>
        </authorList>
    </citation>
    <scope>NUCLEOTIDE SEQUENCE [LARGE SCALE GENOMIC DNA]</scope>
    <source>
        <strain evidence="2 3">DSM 16005</strain>
    </source>
</reference>
<accession>A0ABS4YXX1</accession>
<dbReference type="InterPro" id="IPR000594">
    <property type="entry name" value="ThiF_NAD_FAD-bd"/>
</dbReference>
<dbReference type="SUPFAM" id="SSF69572">
    <property type="entry name" value="Activating enzymes of the ubiquitin-like proteins"/>
    <property type="match status" value="1"/>
</dbReference>
<feature type="domain" description="THIF-type NAD/FAD binding fold" evidence="1">
    <location>
        <begin position="119"/>
        <end position="347"/>
    </location>
</feature>
<proteinExistence type="predicted"/>
<dbReference type="NCBIfam" id="TIGR03882">
    <property type="entry name" value="cyclo_dehyd_2"/>
    <property type="match status" value="1"/>
</dbReference>
<dbReference type="Proteomes" id="UP000711614">
    <property type="component" value="Unassembled WGS sequence"/>
</dbReference>
<dbReference type="RefSeq" id="WP_209681059.1">
    <property type="nucleotide sequence ID" value="NZ_JAGIOI010000001.1"/>
</dbReference>
<organism evidence="2 3">
    <name type="scientific">Arthrobacter stackebrandtii</name>
    <dbReference type="NCBI Taxonomy" id="272161"/>
    <lineage>
        <taxon>Bacteria</taxon>
        <taxon>Bacillati</taxon>
        <taxon>Actinomycetota</taxon>
        <taxon>Actinomycetes</taxon>
        <taxon>Micrococcales</taxon>
        <taxon>Micrococcaceae</taxon>
        <taxon>Arthrobacter</taxon>
    </lineage>
</organism>
<gene>
    <name evidence="2" type="ORF">JOF48_002426</name>
</gene>
<evidence type="ECO:0000313" key="3">
    <source>
        <dbReference type="Proteomes" id="UP000711614"/>
    </source>
</evidence>
<name>A0ABS4YXX1_9MICC</name>
<dbReference type="InterPro" id="IPR035985">
    <property type="entry name" value="Ubiquitin-activating_enz"/>
</dbReference>
<evidence type="ECO:0000313" key="2">
    <source>
        <dbReference type="EMBL" id="MBP2413627.1"/>
    </source>
</evidence>
<protein>
    <submittedName>
        <fullName evidence="2">Bacteriocin biosynthesis cyclodehydratase domain-containing protein</fullName>
    </submittedName>
</protein>
<dbReference type="EMBL" id="JAGIOI010000001">
    <property type="protein sequence ID" value="MBP2413627.1"/>
    <property type="molecule type" value="Genomic_DNA"/>
</dbReference>
<sequence length="364" mass="38583">MATINPGLRMVRRDEHSIQVGLGAGGLILTGLQEPEAAFVEALHRGISDKLVLERASELGVDPLRAQEICAKLAGALFTDADLRTQGHRAERLLPERLSLLGLYRSPCQGYLNRREGAVVYLAGLGRTGAALAAVLVSSGLGTIFLEDDNPVRASDVGPGSFSSADIGMRRAAAVRRHLLAIDSGVQSHVVHDDGAYNPNPECLDLAILVGHDTAAAYGTTRFMAAERPHLLVLLREQDGTVGPLVVPGDTACAECVDRHRAAADPQWPDITAQLAAKAAMPPGRSPRAEHTESAALAMMVAGAAATQVLLFLDAVNQPSSWSAVLTLHQDDGRWSRQEFSPHPDCGCQWQAQPLATISSTASP</sequence>
<keyword evidence="3" id="KW-1185">Reference proteome</keyword>
<dbReference type="Gene3D" id="3.40.50.720">
    <property type="entry name" value="NAD(P)-binding Rossmann-like Domain"/>
    <property type="match status" value="1"/>
</dbReference>
<dbReference type="InterPro" id="IPR022291">
    <property type="entry name" value="Bacteriocin_synth_cyclodeHase"/>
</dbReference>
<dbReference type="Pfam" id="PF00899">
    <property type="entry name" value="ThiF"/>
    <property type="match status" value="1"/>
</dbReference>